<dbReference type="GeneID" id="105015689"/>
<proteinExistence type="predicted"/>
<feature type="region of interest" description="Disordered" evidence="1">
    <location>
        <begin position="432"/>
        <end position="455"/>
    </location>
</feature>
<dbReference type="InterPro" id="IPR002562">
    <property type="entry name" value="3'-5'_exonuclease_dom"/>
</dbReference>
<dbReference type="Pfam" id="PF01612">
    <property type="entry name" value="DNA_pol_A_exo1"/>
    <property type="match status" value="1"/>
</dbReference>
<dbReference type="InterPro" id="IPR036397">
    <property type="entry name" value="RNaseH_sf"/>
</dbReference>
<feature type="compositionally biased region" description="Polar residues" evidence="1">
    <location>
        <begin position="375"/>
        <end position="396"/>
    </location>
</feature>
<feature type="compositionally biased region" description="Low complexity" evidence="1">
    <location>
        <begin position="526"/>
        <end position="539"/>
    </location>
</feature>
<dbReference type="GO" id="GO:0034587">
    <property type="term" value="P:piRNA processing"/>
    <property type="evidence" value="ECO:0007669"/>
    <property type="project" value="TreeGrafter"/>
</dbReference>
<dbReference type="PANTHER" id="PTHR46628">
    <property type="entry name" value="PIRNA BIOGENESIS PROTEIN EXD1"/>
    <property type="match status" value="1"/>
</dbReference>
<dbReference type="CDD" id="cd06148">
    <property type="entry name" value="Egl_like_exo"/>
    <property type="match status" value="1"/>
</dbReference>
<feature type="domain" description="3'-5' exonuclease" evidence="2">
    <location>
        <begin position="150"/>
        <end position="238"/>
    </location>
</feature>
<evidence type="ECO:0000313" key="3">
    <source>
        <dbReference type="Ensembl" id="ENSELUP00000005284.1"/>
    </source>
</evidence>
<dbReference type="OrthoDB" id="26838at2759"/>
<reference evidence="3" key="2">
    <citation type="submission" date="2020-02" db="EMBL/GenBank/DDBJ databases">
        <title>Esox lucius (northern pike) genome, fEsoLuc1, primary haplotype.</title>
        <authorList>
            <person name="Myers G."/>
            <person name="Karagic N."/>
            <person name="Meyer A."/>
            <person name="Pippel M."/>
            <person name="Reichard M."/>
            <person name="Winkler S."/>
            <person name="Tracey A."/>
            <person name="Sims Y."/>
            <person name="Howe K."/>
            <person name="Rhie A."/>
            <person name="Formenti G."/>
            <person name="Durbin R."/>
            <person name="Fedrigo O."/>
            <person name="Jarvis E.D."/>
        </authorList>
    </citation>
    <scope>NUCLEOTIDE SEQUENCE [LARGE SCALE GENOMIC DNA]</scope>
</reference>
<reference evidence="3" key="3">
    <citation type="submission" date="2025-08" db="UniProtKB">
        <authorList>
            <consortium name="Ensembl"/>
        </authorList>
    </citation>
    <scope>IDENTIFICATION</scope>
</reference>
<dbReference type="InParanoid" id="A0A3P8XNN4"/>
<gene>
    <name evidence="3" type="primary">EXD1</name>
</gene>
<dbReference type="GO" id="GO:0003676">
    <property type="term" value="F:nucleic acid binding"/>
    <property type="evidence" value="ECO:0007669"/>
    <property type="project" value="InterPro"/>
</dbReference>
<dbReference type="GO" id="GO:1990923">
    <property type="term" value="C:PET complex"/>
    <property type="evidence" value="ECO:0007669"/>
    <property type="project" value="TreeGrafter"/>
</dbReference>
<feature type="region of interest" description="Disordered" evidence="1">
    <location>
        <begin position="364"/>
        <end position="397"/>
    </location>
</feature>
<keyword evidence="4" id="KW-1185">Reference proteome</keyword>
<dbReference type="STRING" id="8010.ENSELUP00000005284"/>
<accession>A0A3P8XNN4</accession>
<dbReference type="Bgee" id="ENSELUG00000006324">
    <property type="expression patterns" value="Expressed in ovary and 4 other cell types or tissues"/>
</dbReference>
<dbReference type="Proteomes" id="UP000265140">
    <property type="component" value="Chromosome 15"/>
</dbReference>
<dbReference type="AlphaFoldDB" id="A0A3P8XNN4"/>
<feature type="compositionally biased region" description="Polar residues" evidence="1">
    <location>
        <begin position="432"/>
        <end position="444"/>
    </location>
</feature>
<dbReference type="RefSeq" id="XP_010877320.1">
    <property type="nucleotide sequence ID" value="XM_010879018.4"/>
</dbReference>
<dbReference type="Ensembl" id="ENSELUT00000010928.3">
    <property type="protein sequence ID" value="ENSELUP00000005284.1"/>
    <property type="gene ID" value="ENSELUG00000006324.3"/>
</dbReference>
<protein>
    <recommendedName>
        <fullName evidence="2">3'-5' exonuclease domain-containing protein</fullName>
    </recommendedName>
</protein>
<dbReference type="InterPro" id="IPR052144">
    <property type="entry name" value="piRNA_biogenesis_EXD1"/>
</dbReference>
<dbReference type="OMA" id="GMEPTCM"/>
<dbReference type="PANTHER" id="PTHR46628:SF1">
    <property type="entry name" value="PIRNA BIOGENESIS PROTEIN EXD1"/>
    <property type="match status" value="1"/>
</dbReference>
<dbReference type="CTD" id="161829"/>
<evidence type="ECO:0000259" key="2">
    <source>
        <dbReference type="Pfam" id="PF01612"/>
    </source>
</evidence>
<dbReference type="GO" id="GO:0008408">
    <property type="term" value="F:3'-5' exonuclease activity"/>
    <property type="evidence" value="ECO:0007669"/>
    <property type="project" value="InterPro"/>
</dbReference>
<dbReference type="KEGG" id="els:105015689"/>
<dbReference type="InterPro" id="IPR012337">
    <property type="entry name" value="RNaseH-like_sf"/>
</dbReference>
<name>A0A3P8XNN4_ESOLU</name>
<organism evidence="3 4">
    <name type="scientific">Esox lucius</name>
    <name type="common">Northern pike</name>
    <dbReference type="NCBI Taxonomy" id="8010"/>
    <lineage>
        <taxon>Eukaryota</taxon>
        <taxon>Metazoa</taxon>
        <taxon>Chordata</taxon>
        <taxon>Craniata</taxon>
        <taxon>Vertebrata</taxon>
        <taxon>Euteleostomi</taxon>
        <taxon>Actinopterygii</taxon>
        <taxon>Neopterygii</taxon>
        <taxon>Teleostei</taxon>
        <taxon>Protacanthopterygii</taxon>
        <taxon>Esociformes</taxon>
        <taxon>Esocidae</taxon>
        <taxon>Esox</taxon>
    </lineage>
</organism>
<dbReference type="FunCoup" id="A0A3P8XNN4">
    <property type="interactions" value="257"/>
</dbReference>
<reference evidence="3" key="4">
    <citation type="submission" date="2025-09" db="UniProtKB">
        <authorList>
            <consortium name="Ensembl"/>
        </authorList>
    </citation>
    <scope>IDENTIFICATION</scope>
</reference>
<dbReference type="Gene3D" id="3.30.420.10">
    <property type="entry name" value="Ribonuclease H-like superfamily/Ribonuclease H"/>
    <property type="match status" value="1"/>
</dbReference>
<dbReference type="GeneTree" id="ENSGT00390000003581"/>
<feature type="region of interest" description="Disordered" evidence="1">
    <location>
        <begin position="526"/>
        <end position="557"/>
    </location>
</feature>
<dbReference type="SUPFAM" id="SSF53098">
    <property type="entry name" value="Ribonuclease H-like"/>
    <property type="match status" value="1"/>
</dbReference>
<evidence type="ECO:0000313" key="4">
    <source>
        <dbReference type="Proteomes" id="UP000265140"/>
    </source>
</evidence>
<sequence>MADFQFMEIFKRKRIKLTLKSGTFLGNVQRINANKTVVLEDVVNFKNGRKLPGVKLFFGHEILNVEFPHVSKADVGPNSSDHGLPGQLTVAEFQPYMKGIVLDADDDDESHVNFVVIDEFHEKFGPAVMHIQRQQVIGIGADGFGAFQHERLCWLQIATKNKVYLFDILLLGARAFKNGLSMILQNNHILKVTHDCRGIAGCLMAQFGVNLCNVFDTQVADTLCFYTETGGFLPDRVSTLQEVVSLHLKVSSSRLSSLKIKSQLTKEDKEVWYVRPCPTSLLKVMALSVIHLQPLRLVLLDALMAEYTGLVDSCLSSSREEPVHMQLIGSSNVLELPRELQNLVHMRRERQEWAVNRYPVTEQGWLKRSNPRPLTASQNGQGQDTVTQRQPESTVPTAMETLVPLPRLQASEEPLRHISTPWVTDLHATPSALTSEAQQSSSKQPPEVLSPVSTSGLGAPGLVDIVMAGKGRSSMKDPASPTLPAFRSFGRGLLLQMSASQVQKERQVPVGKVEVLVPPGQIPSPVQQVVHQQTAPQQALLSPASGGRGPFIQKPQRLTSPLSLSFSSFRKT</sequence>
<evidence type="ECO:0000256" key="1">
    <source>
        <dbReference type="SAM" id="MobiDB-lite"/>
    </source>
</evidence>
<reference evidence="4" key="1">
    <citation type="journal article" date="2014" name="PLoS ONE">
        <title>The genome and linkage map of the northern pike (Esox lucius): conserved synteny revealed between the salmonid sister group and the Neoteleostei.</title>
        <authorList>
            <person name="Rondeau E.B."/>
            <person name="Minkley D.R."/>
            <person name="Leong J.S."/>
            <person name="Messmer A.M."/>
            <person name="Jantzen J.R."/>
            <person name="von Schalburg K.R."/>
            <person name="Lemon C."/>
            <person name="Bird N.H."/>
            <person name="Koop B.F."/>
        </authorList>
    </citation>
    <scope>NUCLEOTIDE SEQUENCE</scope>
</reference>